<dbReference type="eggNOG" id="COG2972">
    <property type="taxonomic scope" value="Bacteria"/>
</dbReference>
<feature type="domain" description="Signal transduction histidine kinase internal region" evidence="2">
    <location>
        <begin position="384"/>
        <end position="463"/>
    </location>
</feature>
<dbReference type="RefSeq" id="WP_023355349.1">
    <property type="nucleotide sequence ID" value="NZ_KI535369.1"/>
</dbReference>
<dbReference type="Gene3D" id="3.30.565.10">
    <property type="entry name" value="Histidine kinase-like ATPase, C-terminal domain"/>
    <property type="match status" value="1"/>
</dbReference>
<evidence type="ECO:0000259" key="2">
    <source>
        <dbReference type="Pfam" id="PF06580"/>
    </source>
</evidence>
<dbReference type="SUPFAM" id="SSF55874">
    <property type="entry name" value="ATPase domain of HSP90 chaperone/DNA topoisomerase II/histidine kinase"/>
    <property type="match status" value="1"/>
</dbReference>
<dbReference type="Proteomes" id="UP000018227">
    <property type="component" value="Unassembled WGS sequence"/>
</dbReference>
<feature type="transmembrane region" description="Helical" evidence="1">
    <location>
        <begin position="21"/>
        <end position="41"/>
    </location>
</feature>
<dbReference type="EMBL" id="ACIL03000016">
    <property type="protein sequence ID" value="ESL02355.1"/>
    <property type="molecule type" value="Genomic_DNA"/>
</dbReference>
<evidence type="ECO:0000256" key="1">
    <source>
        <dbReference type="SAM" id="Phobius"/>
    </source>
</evidence>
<dbReference type="InterPro" id="IPR050640">
    <property type="entry name" value="Bact_2-comp_sensor_kinase"/>
</dbReference>
<keyword evidence="4" id="KW-1185">Reference proteome</keyword>
<dbReference type="GO" id="GO:0000155">
    <property type="term" value="F:phosphorelay sensor kinase activity"/>
    <property type="evidence" value="ECO:0007669"/>
    <property type="project" value="InterPro"/>
</dbReference>
<protein>
    <submittedName>
        <fullName evidence="3">ATPase/histidine kinase/DNA gyrase B/HSP90 domain protein</fullName>
    </submittedName>
</protein>
<gene>
    <name evidence="3" type="ORF">GCWU0000282_002489</name>
</gene>
<dbReference type="HOGENOM" id="CLU_020473_6_0_9"/>
<keyword evidence="1" id="KW-1133">Transmembrane helix</keyword>
<dbReference type="InterPro" id="IPR010559">
    <property type="entry name" value="Sig_transdc_His_kin_internal"/>
</dbReference>
<keyword evidence="1" id="KW-0472">Membrane</keyword>
<dbReference type="PANTHER" id="PTHR34220:SF7">
    <property type="entry name" value="SENSOR HISTIDINE KINASE YPDA"/>
    <property type="match status" value="1"/>
</dbReference>
<dbReference type="Pfam" id="PF06580">
    <property type="entry name" value="His_kinase"/>
    <property type="match status" value="1"/>
</dbReference>
<reference evidence="3 4" key="1">
    <citation type="submission" date="2013-06" db="EMBL/GenBank/DDBJ databases">
        <authorList>
            <person name="Weinstock G."/>
            <person name="Sodergren E."/>
            <person name="Clifton S."/>
            <person name="Fulton L."/>
            <person name="Fulton B."/>
            <person name="Courtney L."/>
            <person name="Fronick C."/>
            <person name="Harrison M."/>
            <person name="Strong C."/>
            <person name="Farmer C."/>
            <person name="Delahaunty K."/>
            <person name="Markovic C."/>
            <person name="Hall O."/>
            <person name="Minx P."/>
            <person name="Tomlinson C."/>
            <person name="Mitreva M."/>
            <person name="Nelson J."/>
            <person name="Hou S."/>
            <person name="Wollam A."/>
            <person name="Pepin K.H."/>
            <person name="Johnson M."/>
            <person name="Bhonagiri V."/>
            <person name="Nash W.E."/>
            <person name="Warren W."/>
            <person name="Chinwalla A."/>
            <person name="Mardis E.R."/>
            <person name="Wilson R.K."/>
        </authorList>
    </citation>
    <scope>NUCLEOTIDE SEQUENCE [LARGE SCALE GENOMIC DNA]</scope>
    <source>
        <strain evidence="3 4">ATCC 51271</strain>
    </source>
</reference>
<evidence type="ECO:0000313" key="3">
    <source>
        <dbReference type="EMBL" id="ESL02355.1"/>
    </source>
</evidence>
<keyword evidence="3" id="KW-0808">Transferase</keyword>
<feature type="transmembrane region" description="Helical" evidence="1">
    <location>
        <begin position="294"/>
        <end position="315"/>
    </location>
</feature>
<dbReference type="Gene3D" id="6.10.340.10">
    <property type="match status" value="1"/>
</dbReference>
<dbReference type="GO" id="GO:0016020">
    <property type="term" value="C:membrane"/>
    <property type="evidence" value="ECO:0007669"/>
    <property type="project" value="InterPro"/>
</dbReference>
<name>V2Z601_9FIRM</name>
<comment type="caution">
    <text evidence="3">The sequence shown here is derived from an EMBL/GenBank/DDBJ whole genome shotgun (WGS) entry which is preliminary data.</text>
</comment>
<organism evidence="3 4">
    <name type="scientific">Catonella morbi ATCC 51271</name>
    <dbReference type="NCBI Taxonomy" id="592026"/>
    <lineage>
        <taxon>Bacteria</taxon>
        <taxon>Bacillati</taxon>
        <taxon>Bacillota</taxon>
        <taxon>Clostridia</taxon>
        <taxon>Lachnospirales</taxon>
        <taxon>Lachnospiraceae</taxon>
        <taxon>Catonella</taxon>
    </lineage>
</organism>
<dbReference type="AlphaFoldDB" id="V2Z601"/>
<keyword evidence="1" id="KW-0812">Transmembrane</keyword>
<proteinExistence type="predicted"/>
<keyword evidence="3" id="KW-0418">Kinase</keyword>
<evidence type="ECO:0000313" key="4">
    <source>
        <dbReference type="Proteomes" id="UP000018227"/>
    </source>
</evidence>
<dbReference type="InterPro" id="IPR036890">
    <property type="entry name" value="HATPase_C_sf"/>
</dbReference>
<dbReference type="PANTHER" id="PTHR34220">
    <property type="entry name" value="SENSOR HISTIDINE KINASE YPDA"/>
    <property type="match status" value="1"/>
</dbReference>
<sequence length="586" mass="67492">MKLSNIKKHLNNYSLKTKIMSLIFSIIILTTAASYVSVQIISVSNNRLLYKALAGSLSYSAQDISTKLSNIEAMSSTIISNKDIRKNLISLTDDTNPIHLHNTKSTLDYLLFDYYQNNRINSISYINLYNSNYVTHSNETQSHSTPDWILQDIIKKSNQKEGYPCWVTDYCNEQGLFLGRDCRRVNKMNYETLGTLVVKVDLEKLVSTSTRSVLLSPSVQYIIYNDNDIIFHSDELTEGSATYINNSLTKEYDVLKCDREEFFCIRGTFANMNWKYICLIPYSNIAYTLNVSRILSLLVVLAIVIISLIFSNLIINSITMHFHGLLSKMDKFGKNENLVPTNNHIYDNRKDEIGILHNQFDKMVLKIQQLIEENYVNEILAKDAQIKSLENKINPHFLYNTLETINWRAKAIGEKDISSMVEALGALLRITLSQKETTTTLEHELQIVRNYITIQKIRFEERLFYTENVDENLLQIELPQLTIQPLVENAINYVLEEFIDTCCIAVTTEIRENTVYIRVTNNDSQFEENLLKKLQNSEIKPHGFGIGLLNIHKRLQLIFGVNYGLELYNPDESHAVAQITIPRRLL</sequence>
<dbReference type="STRING" id="592026.GCWU0000282_002489"/>
<accession>V2Z601</accession>